<dbReference type="PANTHER" id="PTHR34502">
    <property type="entry name" value="DUF6594 DOMAIN-CONTAINING PROTEIN-RELATED"/>
    <property type="match status" value="1"/>
</dbReference>
<feature type="domain" description="DUF6594" evidence="3">
    <location>
        <begin position="247"/>
        <end position="520"/>
    </location>
</feature>
<reference evidence="4" key="1">
    <citation type="journal article" date="2021" name="Nat. Commun.">
        <title>Genetic determinants of endophytism in the Arabidopsis root mycobiome.</title>
        <authorList>
            <person name="Mesny F."/>
            <person name="Miyauchi S."/>
            <person name="Thiergart T."/>
            <person name="Pickel B."/>
            <person name="Atanasova L."/>
            <person name="Karlsson M."/>
            <person name="Huettel B."/>
            <person name="Barry K.W."/>
            <person name="Haridas S."/>
            <person name="Chen C."/>
            <person name="Bauer D."/>
            <person name="Andreopoulos W."/>
            <person name="Pangilinan J."/>
            <person name="LaButti K."/>
            <person name="Riley R."/>
            <person name="Lipzen A."/>
            <person name="Clum A."/>
            <person name="Drula E."/>
            <person name="Henrissat B."/>
            <person name="Kohler A."/>
            <person name="Grigoriev I.V."/>
            <person name="Martin F.M."/>
            <person name="Hacquard S."/>
        </authorList>
    </citation>
    <scope>NUCLEOTIDE SEQUENCE</scope>
    <source>
        <strain evidence="4">MPI-CAGE-CH-0235</strain>
    </source>
</reference>
<feature type="compositionally biased region" description="Polar residues" evidence="1">
    <location>
        <begin position="1"/>
        <end position="10"/>
    </location>
</feature>
<dbReference type="PANTHER" id="PTHR34502:SF6">
    <property type="entry name" value="DUF6594 DOMAIN-CONTAINING PROTEIN"/>
    <property type="match status" value="1"/>
</dbReference>
<proteinExistence type="predicted"/>
<evidence type="ECO:0000256" key="2">
    <source>
        <dbReference type="SAM" id="Phobius"/>
    </source>
</evidence>
<organism evidence="4 5">
    <name type="scientific">Stachybotrys elegans</name>
    <dbReference type="NCBI Taxonomy" id="80388"/>
    <lineage>
        <taxon>Eukaryota</taxon>
        <taxon>Fungi</taxon>
        <taxon>Dikarya</taxon>
        <taxon>Ascomycota</taxon>
        <taxon>Pezizomycotina</taxon>
        <taxon>Sordariomycetes</taxon>
        <taxon>Hypocreomycetidae</taxon>
        <taxon>Hypocreales</taxon>
        <taxon>Stachybotryaceae</taxon>
        <taxon>Stachybotrys</taxon>
    </lineage>
</organism>
<gene>
    <name evidence="4" type="ORF">B0I35DRAFT_426581</name>
</gene>
<dbReference type="AlphaFoldDB" id="A0A8K0SRV1"/>
<evidence type="ECO:0000313" key="5">
    <source>
        <dbReference type="Proteomes" id="UP000813444"/>
    </source>
</evidence>
<keyword evidence="2" id="KW-0812">Transmembrane</keyword>
<keyword evidence="5" id="KW-1185">Reference proteome</keyword>
<feature type="compositionally biased region" description="Polar residues" evidence="1">
    <location>
        <begin position="48"/>
        <end position="66"/>
    </location>
</feature>
<keyword evidence="2" id="KW-0472">Membrane</keyword>
<feature type="transmembrane region" description="Helical" evidence="2">
    <location>
        <begin position="508"/>
        <end position="529"/>
    </location>
</feature>
<accession>A0A8K0SRV1</accession>
<comment type="caution">
    <text evidence="4">The sequence shown here is derived from an EMBL/GenBank/DDBJ whole genome shotgun (WGS) entry which is preliminary data.</text>
</comment>
<evidence type="ECO:0000256" key="1">
    <source>
        <dbReference type="SAM" id="MobiDB-lite"/>
    </source>
</evidence>
<protein>
    <recommendedName>
        <fullName evidence="3">DUF6594 domain-containing protein</fullName>
    </recommendedName>
</protein>
<feature type="compositionally biased region" description="Basic and acidic residues" evidence="1">
    <location>
        <begin position="93"/>
        <end position="106"/>
    </location>
</feature>
<dbReference type="EMBL" id="JAGPNK010000004">
    <property type="protein sequence ID" value="KAH7322839.1"/>
    <property type="molecule type" value="Genomic_DNA"/>
</dbReference>
<dbReference type="OrthoDB" id="5416037at2759"/>
<dbReference type="Proteomes" id="UP000813444">
    <property type="component" value="Unassembled WGS sequence"/>
</dbReference>
<name>A0A8K0SRV1_9HYPO</name>
<feature type="region of interest" description="Disordered" evidence="1">
    <location>
        <begin position="1"/>
        <end position="216"/>
    </location>
</feature>
<feature type="region of interest" description="Disordered" evidence="1">
    <location>
        <begin position="418"/>
        <end position="444"/>
    </location>
</feature>
<evidence type="ECO:0000313" key="4">
    <source>
        <dbReference type="EMBL" id="KAH7322839.1"/>
    </source>
</evidence>
<dbReference type="Pfam" id="PF20237">
    <property type="entry name" value="DUF6594"/>
    <property type="match status" value="1"/>
</dbReference>
<dbReference type="InterPro" id="IPR046529">
    <property type="entry name" value="DUF6594"/>
</dbReference>
<keyword evidence="2" id="KW-1133">Transmembrane helix</keyword>
<feature type="compositionally biased region" description="Basic and acidic residues" evidence="1">
    <location>
        <begin position="23"/>
        <end position="32"/>
    </location>
</feature>
<feature type="transmembrane region" description="Helical" evidence="2">
    <location>
        <begin position="475"/>
        <end position="496"/>
    </location>
</feature>
<sequence length="530" mass="57337">MASSDVTSGSEAAPAPFITIRSSDARSRRSEGSDLEVNGPTPPPSIRSPGTSDGPNQGLSIIQSSAGPRHERRRLRRPGGSTANARDQPPFYDGERPHPRERRPSDHFPSSTPEQRQGMIYFDPHHDSSPAHSRPGSHVDFPTGPPNAHASPHLGHFHHNGFQGSELDSPGPRSHIHPLPNGSPADSRFDNPRFDGPMPFAPQPPAIQDVAHGGPPVPPGPLPFLQTQFPGQAQLAIAQESLPLTGYELLAAKLSGSMDGPPIRPIYRRFDMLRHRILLRLQAELIELEEVIHMLDAQDAQARQAPGGFWPASARLEMSKANELSVQKTNILGQISVKLGQYNEIIASFKHAHDVPTRRDIEHYRQFLAAGRPIVEEETRFLDAKEDLITLHTGAPDARRAPVESLFAIDRHPPVAETGFPPGSPHSFTGSAKSEPLPSARPPEQTEAGMVAYAMVAMFVAILVPILTFSVIPGFVARMTVVMLMGSGVLTMLVQSGPLKQMMDSRGALDWVVAGAIYIGAMAVIAGTFG</sequence>
<feature type="transmembrane region" description="Helical" evidence="2">
    <location>
        <begin position="450"/>
        <end position="469"/>
    </location>
</feature>
<evidence type="ECO:0000259" key="3">
    <source>
        <dbReference type="Pfam" id="PF20237"/>
    </source>
</evidence>